<name>A0ABQ2IMM0_9BACT</name>
<sequence>MGGRPSIWRNFPKALFSVLQYSEWINDDRKFEYEQAAIERDGPTLKELSLGEQ</sequence>
<protein>
    <submittedName>
        <fullName evidence="1">Uncharacterized protein</fullName>
    </submittedName>
</protein>
<keyword evidence="2" id="KW-1185">Reference proteome</keyword>
<reference evidence="2" key="1">
    <citation type="journal article" date="2019" name="Int. J. Syst. Evol. Microbiol.">
        <title>The Global Catalogue of Microorganisms (GCM) 10K type strain sequencing project: providing services to taxonomists for standard genome sequencing and annotation.</title>
        <authorList>
            <consortium name="The Broad Institute Genomics Platform"/>
            <consortium name="The Broad Institute Genome Sequencing Center for Infectious Disease"/>
            <person name="Wu L."/>
            <person name="Ma J."/>
        </authorList>
    </citation>
    <scope>NUCLEOTIDE SEQUENCE [LARGE SCALE GENOMIC DNA]</scope>
    <source>
        <strain evidence="2">CGMCC 1.6375</strain>
    </source>
</reference>
<organism evidence="1 2">
    <name type="scientific">Dyadobacter beijingensis</name>
    <dbReference type="NCBI Taxonomy" id="365489"/>
    <lineage>
        <taxon>Bacteria</taxon>
        <taxon>Pseudomonadati</taxon>
        <taxon>Bacteroidota</taxon>
        <taxon>Cytophagia</taxon>
        <taxon>Cytophagales</taxon>
        <taxon>Spirosomataceae</taxon>
        <taxon>Dyadobacter</taxon>
    </lineage>
</organism>
<dbReference type="Proteomes" id="UP000632339">
    <property type="component" value="Unassembled WGS sequence"/>
</dbReference>
<dbReference type="EMBL" id="BMLI01000004">
    <property type="protein sequence ID" value="GGN14188.1"/>
    <property type="molecule type" value="Genomic_DNA"/>
</dbReference>
<evidence type="ECO:0000313" key="1">
    <source>
        <dbReference type="EMBL" id="GGN14188.1"/>
    </source>
</evidence>
<proteinExistence type="predicted"/>
<accession>A0ABQ2IMM0</accession>
<gene>
    <name evidence="1" type="ORF">GCM10010967_58030</name>
</gene>
<comment type="caution">
    <text evidence="1">The sequence shown here is derived from an EMBL/GenBank/DDBJ whole genome shotgun (WGS) entry which is preliminary data.</text>
</comment>
<evidence type="ECO:0000313" key="2">
    <source>
        <dbReference type="Proteomes" id="UP000632339"/>
    </source>
</evidence>